<gene>
    <name evidence="8" type="ORF">DI556_16115</name>
</gene>
<evidence type="ECO:0000259" key="7">
    <source>
        <dbReference type="PROSITE" id="PS51160"/>
    </source>
</evidence>
<dbReference type="InterPro" id="IPR001792">
    <property type="entry name" value="Acylphosphatase-like_dom"/>
</dbReference>
<dbReference type="SUPFAM" id="SSF54975">
    <property type="entry name" value="Acylphosphatase/BLUF domain-like"/>
    <property type="match status" value="1"/>
</dbReference>
<dbReference type="PRINTS" id="PR00112">
    <property type="entry name" value="ACYLPHPHTASE"/>
</dbReference>
<dbReference type="GO" id="GO:0003998">
    <property type="term" value="F:acylphosphatase activity"/>
    <property type="evidence" value="ECO:0007669"/>
    <property type="project" value="UniProtKB-EC"/>
</dbReference>
<name>A0A2W5Q8L2_RHOSU</name>
<evidence type="ECO:0000256" key="2">
    <source>
        <dbReference type="ARBA" id="ARBA00012150"/>
    </source>
</evidence>
<dbReference type="EC" id="3.6.1.7" evidence="2 4"/>
<evidence type="ECO:0000256" key="5">
    <source>
        <dbReference type="RuleBase" id="RU004168"/>
    </source>
</evidence>
<evidence type="ECO:0000256" key="4">
    <source>
        <dbReference type="PROSITE-ProRule" id="PRU00520"/>
    </source>
</evidence>
<organism evidence="8 9">
    <name type="scientific">Rhodovulum sulfidophilum</name>
    <name type="common">Rhodobacter sulfidophilus</name>
    <dbReference type="NCBI Taxonomy" id="35806"/>
    <lineage>
        <taxon>Bacteria</taxon>
        <taxon>Pseudomonadati</taxon>
        <taxon>Pseudomonadota</taxon>
        <taxon>Alphaproteobacteria</taxon>
        <taxon>Rhodobacterales</taxon>
        <taxon>Paracoccaceae</taxon>
        <taxon>Rhodovulum</taxon>
    </lineage>
</organism>
<proteinExistence type="inferred from homology"/>
<feature type="active site" evidence="4">
    <location>
        <position position="22"/>
    </location>
</feature>
<protein>
    <recommendedName>
        <fullName evidence="2 4">acylphosphatase</fullName>
        <ecNumber evidence="2 4">3.6.1.7</ecNumber>
    </recommendedName>
</protein>
<dbReference type="AlphaFoldDB" id="A0A2W5Q8L2"/>
<comment type="caution">
    <text evidence="8">The sequence shown here is derived from an EMBL/GenBank/DDBJ whole genome shotgun (WGS) entry which is preliminary data.</text>
</comment>
<dbReference type="InterPro" id="IPR017968">
    <property type="entry name" value="Acylphosphatase_CS"/>
</dbReference>
<accession>A0A2W5Q8L2</accession>
<dbReference type="PANTHER" id="PTHR47268">
    <property type="entry name" value="ACYLPHOSPHATASE"/>
    <property type="match status" value="1"/>
</dbReference>
<evidence type="ECO:0000313" key="8">
    <source>
        <dbReference type="EMBL" id="PZQ47740.1"/>
    </source>
</evidence>
<dbReference type="Pfam" id="PF00708">
    <property type="entry name" value="Acylphosphatase"/>
    <property type="match status" value="1"/>
</dbReference>
<dbReference type="PROSITE" id="PS51160">
    <property type="entry name" value="ACYLPHOSPHATASE_3"/>
    <property type="match status" value="1"/>
</dbReference>
<evidence type="ECO:0000313" key="9">
    <source>
        <dbReference type="Proteomes" id="UP000249185"/>
    </source>
</evidence>
<evidence type="ECO:0000256" key="3">
    <source>
        <dbReference type="ARBA" id="ARBA00047645"/>
    </source>
</evidence>
<dbReference type="Proteomes" id="UP000249185">
    <property type="component" value="Unassembled WGS sequence"/>
</dbReference>
<dbReference type="InterPro" id="IPR020456">
    <property type="entry name" value="Acylphosphatase"/>
</dbReference>
<reference evidence="8 9" key="1">
    <citation type="submission" date="2017-08" db="EMBL/GenBank/DDBJ databases">
        <title>Infants hospitalized years apart are colonized by the same room-sourced microbial strains.</title>
        <authorList>
            <person name="Brooks B."/>
            <person name="Olm M.R."/>
            <person name="Firek B.A."/>
            <person name="Baker R."/>
            <person name="Thomas B.C."/>
            <person name="Morowitz M.J."/>
            <person name="Banfield J.F."/>
        </authorList>
    </citation>
    <scope>NUCLEOTIDE SEQUENCE [LARGE SCALE GENOMIC DNA]</scope>
    <source>
        <strain evidence="8">S2_005_002_R2_34</strain>
    </source>
</reference>
<keyword evidence="4" id="KW-0378">Hydrolase</keyword>
<comment type="similarity">
    <text evidence="1 5">Belongs to the acylphosphatase family.</text>
</comment>
<comment type="catalytic activity">
    <reaction evidence="3 4">
        <text>an acyl phosphate + H2O = a carboxylate + phosphate + H(+)</text>
        <dbReference type="Rhea" id="RHEA:14965"/>
        <dbReference type="ChEBI" id="CHEBI:15377"/>
        <dbReference type="ChEBI" id="CHEBI:15378"/>
        <dbReference type="ChEBI" id="CHEBI:29067"/>
        <dbReference type="ChEBI" id="CHEBI:43474"/>
        <dbReference type="ChEBI" id="CHEBI:59918"/>
        <dbReference type="EC" id="3.6.1.7"/>
    </reaction>
</comment>
<dbReference type="EMBL" id="QFPW01000015">
    <property type="protein sequence ID" value="PZQ47740.1"/>
    <property type="molecule type" value="Genomic_DNA"/>
</dbReference>
<dbReference type="InterPro" id="IPR036046">
    <property type="entry name" value="Acylphosphatase-like_dom_sf"/>
</dbReference>
<sequence length="94" mass="10078">METKPVSVTAHVIGKVQGVGFRAWTERVARGLGLTGWVGNDPDGSVRAVFTGTDQAVNAMLSRLREGPPMARVDRVTTAPADPDDTEDDFRIIA</sequence>
<evidence type="ECO:0000256" key="6">
    <source>
        <dbReference type="SAM" id="MobiDB-lite"/>
    </source>
</evidence>
<feature type="domain" description="Acylphosphatase-like" evidence="7">
    <location>
        <begin position="7"/>
        <end position="94"/>
    </location>
</feature>
<dbReference type="PANTHER" id="PTHR47268:SF4">
    <property type="entry name" value="ACYLPHOSPHATASE"/>
    <property type="match status" value="1"/>
</dbReference>
<feature type="active site" evidence="4">
    <location>
        <position position="40"/>
    </location>
</feature>
<evidence type="ECO:0000256" key="1">
    <source>
        <dbReference type="ARBA" id="ARBA00005614"/>
    </source>
</evidence>
<dbReference type="PROSITE" id="PS00150">
    <property type="entry name" value="ACYLPHOSPHATASE_1"/>
    <property type="match status" value="1"/>
</dbReference>
<dbReference type="Gene3D" id="3.30.70.100">
    <property type="match status" value="1"/>
</dbReference>
<feature type="region of interest" description="Disordered" evidence="6">
    <location>
        <begin position="68"/>
        <end position="94"/>
    </location>
</feature>